<dbReference type="Pfam" id="PF06898">
    <property type="entry name" value="YqfD"/>
    <property type="match status" value="1"/>
</dbReference>
<name>A0ABX2H2E0_9FIRM</name>
<comment type="caution">
    <text evidence="2">The sequence shown here is derived from an EMBL/GenBank/DDBJ whole genome shotgun (WGS) entry which is preliminary data.</text>
</comment>
<keyword evidence="1" id="KW-0472">Membrane</keyword>
<keyword evidence="1" id="KW-0812">Transmembrane</keyword>
<reference evidence="2 3" key="1">
    <citation type="journal article" date="2020" name="Cell Host Microbe">
        <title>Functional and Genomic Variation between Human-Derived Isolates of Lachnospiraceae Reveals Inter- and Intra-Species Diversity.</title>
        <authorList>
            <person name="Sorbara M.T."/>
            <person name="Littmann E.R."/>
            <person name="Fontana E."/>
            <person name="Moody T.U."/>
            <person name="Kohout C.E."/>
            <person name="Gjonbalaj M."/>
            <person name="Eaton V."/>
            <person name="Seok R."/>
            <person name="Leiner I.M."/>
            <person name="Pamer E.G."/>
        </authorList>
    </citation>
    <scope>NUCLEOTIDE SEQUENCE [LARGE SCALE GENOMIC DNA]</scope>
    <source>
        <strain evidence="2 3">MSK.17.74</strain>
    </source>
</reference>
<gene>
    <name evidence="2" type="ORF">G5B17_01135</name>
</gene>
<evidence type="ECO:0000313" key="2">
    <source>
        <dbReference type="EMBL" id="NSG84066.1"/>
    </source>
</evidence>
<proteinExistence type="predicted"/>
<feature type="transmembrane region" description="Helical" evidence="1">
    <location>
        <begin position="89"/>
        <end position="109"/>
    </location>
</feature>
<organism evidence="2 3">
    <name type="scientific">Blautia faecis</name>
    <dbReference type="NCBI Taxonomy" id="871665"/>
    <lineage>
        <taxon>Bacteria</taxon>
        <taxon>Bacillati</taxon>
        <taxon>Bacillota</taxon>
        <taxon>Clostridia</taxon>
        <taxon>Lachnospirales</taxon>
        <taxon>Lachnospiraceae</taxon>
        <taxon>Blautia</taxon>
    </lineage>
</organism>
<dbReference type="RefSeq" id="WP_148462571.1">
    <property type="nucleotide sequence ID" value="NZ_JAAITS010000002.1"/>
</dbReference>
<dbReference type="Proteomes" id="UP001644719">
    <property type="component" value="Unassembled WGS sequence"/>
</dbReference>
<keyword evidence="1" id="KW-1133">Transmembrane helix</keyword>
<dbReference type="EMBL" id="JAAITS010000002">
    <property type="protein sequence ID" value="NSG84066.1"/>
    <property type="molecule type" value="Genomic_DNA"/>
</dbReference>
<sequence length="399" mass="45654">MNNPEKILHGFLELSVSGDQLERFLNLCHARAVSLERIRYLSEKKITTRISINDFRKLLPIHRKTRVRIHILKKIGLPFLLLRIQKRKCFTAGFLLCVVLLLWLSGHIWNIHIDGNVKNSTPQLLEFLDQQGITHGIRKNQVNCTRIADLLRKNYPDITFVSARVQGTRLLLTIQEENLTEDIQQTNSPCNLISDLDGKIVNMVIRNGTPLVKTGDICKQGDILVSGEVPILNDSQEVVRVEYVPADADIYVRHQIAYYQEVPLSYEKKVQSGTSKTSWYFRVGDFVFGADTGKKSRYITSTEEIPWKLTENFVLPFSLGKITRTPYKIQSTVYTKEQAQKKAVQQLRIYEQKLLNKGIRIADSRLSVTFDSTNCTVQGTLTVDEKSGKKQNIEFSQES</sequence>
<evidence type="ECO:0000256" key="1">
    <source>
        <dbReference type="SAM" id="Phobius"/>
    </source>
</evidence>
<keyword evidence="3" id="KW-1185">Reference proteome</keyword>
<dbReference type="InterPro" id="IPR010690">
    <property type="entry name" value="YqfD"/>
</dbReference>
<evidence type="ECO:0000313" key="3">
    <source>
        <dbReference type="Proteomes" id="UP001644719"/>
    </source>
</evidence>
<protein>
    <submittedName>
        <fullName evidence="2">Sporulation protein YqfD</fullName>
    </submittedName>
</protein>
<accession>A0ABX2H2E0</accession>